<reference evidence="7" key="1">
    <citation type="journal article" date="2019" name="Int. J. Syst. Evol. Microbiol.">
        <title>The Global Catalogue of Microorganisms (GCM) 10K type strain sequencing project: providing services to taxonomists for standard genome sequencing and annotation.</title>
        <authorList>
            <consortium name="The Broad Institute Genomics Platform"/>
            <consortium name="The Broad Institute Genome Sequencing Center for Infectious Disease"/>
            <person name="Wu L."/>
            <person name="Ma J."/>
        </authorList>
    </citation>
    <scope>NUCLEOTIDE SEQUENCE [LARGE SCALE GENOMIC DNA]</scope>
    <source>
        <strain evidence="7">JCM 16961</strain>
    </source>
</reference>
<keyword evidence="5" id="KW-0460">Magnesium</keyword>
<dbReference type="Gene3D" id="3.30.540.10">
    <property type="entry name" value="Fructose-1,6-Bisphosphatase, subunit A, domain 1"/>
    <property type="match status" value="1"/>
</dbReference>
<evidence type="ECO:0000256" key="4">
    <source>
        <dbReference type="ARBA" id="ARBA00022801"/>
    </source>
</evidence>
<dbReference type="PANTHER" id="PTHR20854:SF4">
    <property type="entry name" value="INOSITOL-1-MONOPHOSPHATASE-RELATED"/>
    <property type="match status" value="1"/>
</dbReference>
<accession>A0ABP7D299</accession>
<dbReference type="Gene3D" id="3.40.190.80">
    <property type="match status" value="1"/>
</dbReference>
<dbReference type="InterPro" id="IPR000760">
    <property type="entry name" value="Inositol_monophosphatase-like"/>
</dbReference>
<dbReference type="PROSITE" id="PS00630">
    <property type="entry name" value="IMP_2"/>
    <property type="match status" value="1"/>
</dbReference>
<comment type="caution">
    <text evidence="6">The sequence shown here is derived from an EMBL/GenBank/DDBJ whole genome shotgun (WGS) entry which is preliminary data.</text>
</comment>
<organism evidence="6 7">
    <name type="scientific">Zhihengliuella alba</name>
    <dbReference type="NCBI Taxonomy" id="547018"/>
    <lineage>
        <taxon>Bacteria</taxon>
        <taxon>Bacillati</taxon>
        <taxon>Actinomycetota</taxon>
        <taxon>Actinomycetes</taxon>
        <taxon>Micrococcales</taxon>
        <taxon>Micrococcaceae</taxon>
        <taxon>Zhihengliuella</taxon>
    </lineage>
</organism>
<evidence type="ECO:0000313" key="7">
    <source>
        <dbReference type="Proteomes" id="UP001501536"/>
    </source>
</evidence>
<keyword evidence="3" id="KW-0479">Metal-binding</keyword>
<comment type="catalytic activity">
    <reaction evidence="1">
        <text>a myo-inositol phosphate + H2O = myo-inositol + phosphate</text>
        <dbReference type="Rhea" id="RHEA:24056"/>
        <dbReference type="ChEBI" id="CHEBI:15377"/>
        <dbReference type="ChEBI" id="CHEBI:17268"/>
        <dbReference type="ChEBI" id="CHEBI:43474"/>
        <dbReference type="ChEBI" id="CHEBI:84139"/>
        <dbReference type="EC" id="3.1.3.25"/>
    </reaction>
</comment>
<dbReference type="PRINTS" id="PR00377">
    <property type="entry name" value="IMPHPHTASES"/>
</dbReference>
<evidence type="ECO:0000313" key="6">
    <source>
        <dbReference type="EMBL" id="GAA3699677.1"/>
    </source>
</evidence>
<dbReference type="EC" id="3.1.3.25" evidence="2"/>
<keyword evidence="4" id="KW-0378">Hydrolase</keyword>
<name>A0ABP7D299_9MICC</name>
<evidence type="ECO:0000256" key="2">
    <source>
        <dbReference type="ARBA" id="ARBA00013106"/>
    </source>
</evidence>
<evidence type="ECO:0000256" key="3">
    <source>
        <dbReference type="ARBA" id="ARBA00022723"/>
    </source>
</evidence>
<dbReference type="Pfam" id="PF00459">
    <property type="entry name" value="Inositol_P"/>
    <property type="match status" value="1"/>
</dbReference>
<gene>
    <name evidence="6" type="ORF">GCM10022377_10860</name>
</gene>
<sequence length="308" mass="32033">MADSEPSPALLPVSDDESRRLRAAAESAATGVGDLLRGAFRSAMTATSKRNHHDLVTEFDRASETRIVESLAAAVPDSRFRGEEGGAHGSGRVEWIIDPVDGTSNFAHGVAFFCVSIAAVVEDAVVAGVVYDPVAGDLFAADATGAFRNGVPLAPAGAEEEHAASVMTDYPSAEAIEVDGGAALDAFAELVTTYATVRRKVSGALELAHVAAGWADITLGFDTNPWDVAAGAFIVAQAGGTYVPFRYDDDASPAAPGVLGRRAHEAPTYLAHAPGTDAATALAAVRRIMDTRRRAGYRGKDVEPVRSP</sequence>
<proteinExistence type="predicted"/>
<keyword evidence="7" id="KW-1185">Reference proteome</keyword>
<dbReference type="PROSITE" id="PS00629">
    <property type="entry name" value="IMP_1"/>
    <property type="match status" value="1"/>
</dbReference>
<dbReference type="SUPFAM" id="SSF56655">
    <property type="entry name" value="Carbohydrate phosphatase"/>
    <property type="match status" value="1"/>
</dbReference>
<dbReference type="InterPro" id="IPR020583">
    <property type="entry name" value="Inositol_monoP_metal-BS"/>
</dbReference>
<dbReference type="EMBL" id="BAABCJ010000001">
    <property type="protein sequence ID" value="GAA3699677.1"/>
    <property type="molecule type" value="Genomic_DNA"/>
</dbReference>
<dbReference type="Proteomes" id="UP001501536">
    <property type="component" value="Unassembled WGS sequence"/>
</dbReference>
<protein>
    <recommendedName>
        <fullName evidence="2">inositol-phosphate phosphatase</fullName>
        <ecNumber evidence="2">3.1.3.25</ecNumber>
    </recommendedName>
</protein>
<evidence type="ECO:0000256" key="5">
    <source>
        <dbReference type="ARBA" id="ARBA00022842"/>
    </source>
</evidence>
<dbReference type="PANTHER" id="PTHR20854">
    <property type="entry name" value="INOSITOL MONOPHOSPHATASE"/>
    <property type="match status" value="1"/>
</dbReference>
<dbReference type="InterPro" id="IPR020550">
    <property type="entry name" value="Inositol_monophosphatase_CS"/>
</dbReference>
<evidence type="ECO:0000256" key="1">
    <source>
        <dbReference type="ARBA" id="ARBA00001033"/>
    </source>
</evidence>
<dbReference type="RefSeq" id="WP_344881028.1">
    <property type="nucleotide sequence ID" value="NZ_BAABCJ010000001.1"/>
</dbReference>